<dbReference type="PANTHER" id="PTHR43245:SF58">
    <property type="entry name" value="BLL5923 PROTEIN"/>
    <property type="match status" value="1"/>
</dbReference>
<evidence type="ECO:0000313" key="2">
    <source>
        <dbReference type="EMBL" id="AQX49305.1"/>
    </source>
</evidence>
<dbReference type="EMBL" id="MAHS01000010">
    <property type="protein sequence ID" value="OPB49040.1"/>
    <property type="molecule type" value="Genomic_DNA"/>
</dbReference>
<proteinExistence type="predicted"/>
<dbReference type="Proteomes" id="UP000189738">
    <property type="component" value="Chromosome"/>
</dbReference>
<dbReference type="RefSeq" id="WP_078411615.1">
    <property type="nucleotide sequence ID" value="NZ_CP014339.1"/>
</dbReference>
<dbReference type="AlphaFoldDB" id="A0A1T3D8M2"/>
<dbReference type="Pfam" id="PF01370">
    <property type="entry name" value="Epimerase"/>
    <property type="match status" value="1"/>
</dbReference>
<dbReference type="Gene3D" id="3.40.50.720">
    <property type="entry name" value="NAD(P)-binding Rossmann-like Domain"/>
    <property type="match status" value="1"/>
</dbReference>
<accession>A0A1T3D8M2</accession>
<feature type="domain" description="NAD-dependent epimerase/dehydratase" evidence="1">
    <location>
        <begin position="3"/>
        <end position="207"/>
    </location>
</feature>
<dbReference type="PANTHER" id="PTHR43245">
    <property type="entry name" value="BIFUNCTIONAL POLYMYXIN RESISTANCE PROTEIN ARNA"/>
    <property type="match status" value="1"/>
</dbReference>
<reference evidence="2 4" key="1">
    <citation type="submission" date="2016-02" db="EMBL/GenBank/DDBJ databases">
        <authorList>
            <person name="Nicholson A.C."/>
            <person name="Humrighouse B.W."/>
            <person name="Loparev V."/>
            <person name="Emery B."/>
            <person name="Graziano J."/>
            <person name="McQuiston J.R."/>
        </authorList>
    </citation>
    <scope>NUCLEOTIDE SEQUENCE [LARGE SCALE GENOMIC DNA]</scope>
    <source>
        <strain evidence="2 4">E6809</strain>
    </source>
</reference>
<gene>
    <name evidence="2" type="ORF">AYC66_00790</name>
    <name evidence="3" type="ORF">BAY09_03120</name>
</gene>
<organism evidence="3">
    <name type="scientific">Elizabethkingia anophelis</name>
    <dbReference type="NCBI Taxonomy" id="1117645"/>
    <lineage>
        <taxon>Bacteria</taxon>
        <taxon>Pseudomonadati</taxon>
        <taxon>Bacteroidota</taxon>
        <taxon>Flavobacteriia</taxon>
        <taxon>Flavobacteriales</taxon>
        <taxon>Weeksellaceae</taxon>
        <taxon>Elizabethkingia</taxon>
    </lineage>
</organism>
<sequence>MRVIITGASGFVGKNLIHYLDQNNVESKALSLRNDSWKREFDKHADAIIHLAGKAHDTSNTSAAEEYFKINRDLTIQLFNEFLSSDIRDFFYFSSVKAVADTTDGILTEEIFPNAFTPYGKSKLEAEEFLLSQKLPESKRLFIIRPCMIHGPGNKGNLNLLYKIVEKGIPWPLASFHNERSFLSIDNLSYLLLKMLQSATIQNGIYNFADDEPLSTNELVTLISKVLGKEQKLWKISPKLIRSVVRIGDALPLPLNSERLKKLTESYVVSNQKIISALRIERLPISSKEGLEITIKSFKK</sequence>
<protein>
    <submittedName>
        <fullName evidence="2">Dehydratase</fullName>
    </submittedName>
    <submittedName>
        <fullName evidence="3">Nucleoside-diphosphate-sugar epimerase</fullName>
    </submittedName>
</protein>
<dbReference type="InterPro" id="IPR036291">
    <property type="entry name" value="NAD(P)-bd_dom_sf"/>
</dbReference>
<evidence type="ECO:0000313" key="4">
    <source>
        <dbReference type="Proteomes" id="UP000189738"/>
    </source>
</evidence>
<dbReference type="SUPFAM" id="SSF51735">
    <property type="entry name" value="NAD(P)-binding Rossmann-fold domains"/>
    <property type="match status" value="1"/>
</dbReference>
<dbReference type="InterPro" id="IPR050177">
    <property type="entry name" value="Lipid_A_modif_metabolic_enz"/>
</dbReference>
<reference evidence="3" key="2">
    <citation type="submission" date="2016-06" db="EMBL/GenBank/DDBJ databases">
        <authorList>
            <person name="Nicholson A.C."/>
        </authorList>
    </citation>
    <scope>NUCLEOTIDE SEQUENCE [LARGE SCALE GENOMIC DNA]</scope>
    <source>
        <strain evidence="3">E6809</strain>
    </source>
</reference>
<dbReference type="EMBL" id="CP014339">
    <property type="protein sequence ID" value="AQX49305.1"/>
    <property type="molecule type" value="Genomic_DNA"/>
</dbReference>
<name>A0A1T3D8M2_9FLAO</name>
<dbReference type="InterPro" id="IPR001509">
    <property type="entry name" value="Epimerase_deHydtase"/>
</dbReference>
<evidence type="ECO:0000259" key="1">
    <source>
        <dbReference type="Pfam" id="PF01370"/>
    </source>
</evidence>
<evidence type="ECO:0000313" key="3">
    <source>
        <dbReference type="EMBL" id="OPB49040.1"/>
    </source>
</evidence>